<proteinExistence type="inferred from homology"/>
<dbReference type="PRINTS" id="PR01463">
    <property type="entry name" value="EAGCHANLFMLY"/>
</dbReference>
<comment type="caution">
    <text evidence="13">Lacks conserved residue(s) required for the propagation of feature annotation.</text>
</comment>
<evidence type="ECO:0000256" key="12">
    <source>
        <dbReference type="ARBA" id="ARBA00023303"/>
    </source>
</evidence>
<organism evidence="16 17">
    <name type="scientific">Chenopodium quinoa</name>
    <name type="common">Quinoa</name>
    <dbReference type="NCBI Taxonomy" id="63459"/>
    <lineage>
        <taxon>Eukaryota</taxon>
        <taxon>Viridiplantae</taxon>
        <taxon>Streptophyta</taxon>
        <taxon>Embryophyta</taxon>
        <taxon>Tracheophyta</taxon>
        <taxon>Spermatophyta</taxon>
        <taxon>Magnoliopsida</taxon>
        <taxon>eudicotyledons</taxon>
        <taxon>Gunneridae</taxon>
        <taxon>Pentapetalae</taxon>
        <taxon>Caryophyllales</taxon>
        <taxon>Chenopodiaceae</taxon>
        <taxon>Chenopodioideae</taxon>
        <taxon>Atripliceae</taxon>
        <taxon>Chenopodium</taxon>
    </lineage>
</organism>
<dbReference type="PANTHER" id="PTHR45743">
    <property type="entry name" value="POTASSIUM CHANNEL AKT1"/>
    <property type="match status" value="1"/>
</dbReference>
<protein>
    <recommendedName>
        <fullName evidence="13">Potassium channel</fullName>
    </recommendedName>
</protein>
<dbReference type="FunFam" id="2.60.120.10:FF:000074">
    <property type="entry name" value="Potassium channel KAT2"/>
    <property type="match status" value="1"/>
</dbReference>
<feature type="transmembrane region" description="Helical" evidence="13">
    <location>
        <begin position="136"/>
        <end position="155"/>
    </location>
</feature>
<evidence type="ECO:0000256" key="3">
    <source>
        <dbReference type="ARBA" id="ARBA00022448"/>
    </source>
</evidence>
<evidence type="ECO:0000256" key="10">
    <source>
        <dbReference type="ARBA" id="ARBA00023065"/>
    </source>
</evidence>
<evidence type="ECO:0000256" key="1">
    <source>
        <dbReference type="ARBA" id="ARBA00004141"/>
    </source>
</evidence>
<comment type="domain">
    <text evidence="13">The segment S4 is probably the voltage-sensor and is characterized by a series of positively charged amino acids. The pore-forming region H5 is enclosed by the transmembrane segments S5 and S6 in the Shaker-type (1P/6TM) and contains the GYGD signature motif which seems to be involved in potassium selectivity.</text>
</comment>
<keyword evidence="11 13" id="KW-0472">Membrane</keyword>
<keyword evidence="8 13" id="KW-0630">Potassium</keyword>
<comment type="similarity">
    <text evidence="2 13">Belongs to the potassium channel family. Plant (TC 1.A.1.4) subfamily.</text>
</comment>
<keyword evidence="3 13" id="KW-0813">Transport</keyword>
<dbReference type="PROSITE" id="PS51490">
    <property type="entry name" value="KHA"/>
    <property type="match status" value="1"/>
</dbReference>
<dbReference type="Gene3D" id="1.10.287.70">
    <property type="match status" value="1"/>
</dbReference>
<comment type="subcellular location">
    <subcellularLocation>
        <location evidence="1 13">Membrane</location>
        <topology evidence="1 13">Multi-pass membrane protein</topology>
    </subcellularLocation>
</comment>
<evidence type="ECO:0000256" key="5">
    <source>
        <dbReference type="ARBA" id="ARBA00022692"/>
    </source>
</evidence>
<dbReference type="CDD" id="cd00038">
    <property type="entry name" value="CAP_ED"/>
    <property type="match status" value="1"/>
</dbReference>
<evidence type="ECO:0000259" key="15">
    <source>
        <dbReference type="PROSITE" id="PS51490"/>
    </source>
</evidence>
<dbReference type="AlphaFoldDB" id="A0A803MIV9"/>
<accession>A0A803MIV9</accession>
<dbReference type="InterPro" id="IPR005821">
    <property type="entry name" value="Ion_trans_dom"/>
</dbReference>
<evidence type="ECO:0000256" key="13">
    <source>
        <dbReference type="RuleBase" id="RU369015"/>
    </source>
</evidence>
<keyword evidence="4 13" id="KW-0633">Potassium transport</keyword>
<evidence type="ECO:0000256" key="2">
    <source>
        <dbReference type="ARBA" id="ARBA00007929"/>
    </source>
</evidence>
<evidence type="ECO:0000256" key="7">
    <source>
        <dbReference type="ARBA" id="ARBA00022882"/>
    </source>
</evidence>
<keyword evidence="10 13" id="KW-0406">Ion transport</keyword>
<dbReference type="SUPFAM" id="SSF81324">
    <property type="entry name" value="Voltage-gated potassium channels"/>
    <property type="match status" value="1"/>
</dbReference>
<dbReference type="InterPro" id="IPR045319">
    <property type="entry name" value="KAT/AKT"/>
</dbReference>
<dbReference type="SMART" id="SM00100">
    <property type="entry name" value="cNMP"/>
    <property type="match status" value="1"/>
</dbReference>
<dbReference type="OMA" id="IDIANSC"/>
<dbReference type="Pfam" id="PF00027">
    <property type="entry name" value="cNMP_binding"/>
    <property type="match status" value="1"/>
</dbReference>
<dbReference type="OrthoDB" id="426293at2759"/>
<dbReference type="SUPFAM" id="SSF51206">
    <property type="entry name" value="cAMP-binding domain-like"/>
    <property type="match status" value="1"/>
</dbReference>
<dbReference type="KEGG" id="cqi:110728571"/>
<dbReference type="InterPro" id="IPR000595">
    <property type="entry name" value="cNMP-bd_dom"/>
</dbReference>
<feature type="domain" description="KHA" evidence="15">
    <location>
        <begin position="685"/>
        <end position="763"/>
    </location>
</feature>
<comment type="subunit">
    <text evidence="13">The potassium channel is composed of a homo- or heterotetrameric complex of pore-forming subunits.</text>
</comment>
<feature type="transmembrane region" description="Helical" evidence="13">
    <location>
        <begin position="92"/>
        <end position="115"/>
    </location>
</feature>
<dbReference type="GO" id="GO:0034702">
    <property type="term" value="C:monoatomic ion channel complex"/>
    <property type="evidence" value="ECO:0007669"/>
    <property type="project" value="UniProtKB-KW"/>
</dbReference>
<dbReference type="PANTHER" id="PTHR45743:SF6">
    <property type="entry name" value="POTASSIUM CHANNEL KAT2"/>
    <property type="match status" value="1"/>
</dbReference>
<dbReference type="InterPro" id="IPR018490">
    <property type="entry name" value="cNMP-bd_dom_sf"/>
</dbReference>
<evidence type="ECO:0000256" key="6">
    <source>
        <dbReference type="ARBA" id="ARBA00022826"/>
    </source>
</evidence>
<dbReference type="InterPro" id="IPR014710">
    <property type="entry name" value="RmlC-like_jellyroll"/>
</dbReference>
<dbReference type="GO" id="GO:0005249">
    <property type="term" value="F:voltage-gated potassium channel activity"/>
    <property type="evidence" value="ECO:0007669"/>
    <property type="project" value="UniProtKB-UniRule"/>
</dbReference>
<dbReference type="PROSITE" id="PS50042">
    <property type="entry name" value="CNMP_BINDING_3"/>
    <property type="match status" value="1"/>
</dbReference>
<dbReference type="FunFam" id="1.10.287.70:FF:000123">
    <property type="entry name" value="Potassium channel KAT3"/>
    <property type="match status" value="1"/>
</dbReference>
<comment type="domain">
    <text evidence="13">The KHA domain (rich in hydrophobic and acidic residues) present in the C-terminal part is likely to be important for tetramerization.</text>
</comment>
<reference evidence="16" key="1">
    <citation type="journal article" date="2017" name="Nature">
        <title>The genome of Chenopodium quinoa.</title>
        <authorList>
            <person name="Jarvis D.E."/>
            <person name="Ho Y.S."/>
            <person name="Lightfoot D.J."/>
            <person name="Schmoeckel S.M."/>
            <person name="Li B."/>
            <person name="Borm T.J.A."/>
            <person name="Ohyanagi H."/>
            <person name="Mineta K."/>
            <person name="Michell C.T."/>
            <person name="Saber N."/>
            <person name="Kharbatia N.M."/>
            <person name="Rupper R.R."/>
            <person name="Sharp A.R."/>
            <person name="Dally N."/>
            <person name="Boughton B.A."/>
            <person name="Woo Y.H."/>
            <person name="Gao G."/>
            <person name="Schijlen E.G.W.M."/>
            <person name="Guo X."/>
            <person name="Momin A.A."/>
            <person name="Negrao S."/>
            <person name="Al-Babili S."/>
            <person name="Gehring C."/>
            <person name="Roessner U."/>
            <person name="Jung C."/>
            <person name="Murphy K."/>
            <person name="Arold S.T."/>
            <person name="Gojobori T."/>
            <person name="van der Linden C.G."/>
            <person name="van Loo E.N."/>
            <person name="Jellen E.N."/>
            <person name="Maughan P.J."/>
            <person name="Tester M."/>
        </authorList>
    </citation>
    <scope>NUCLEOTIDE SEQUENCE [LARGE SCALE GENOMIC DNA]</scope>
    <source>
        <strain evidence="16">cv. PI 614886</strain>
    </source>
</reference>
<keyword evidence="9 13" id="KW-1133">Transmembrane helix</keyword>
<keyword evidence="17" id="KW-1185">Reference proteome</keyword>
<feature type="transmembrane region" description="Helical" evidence="13">
    <location>
        <begin position="278"/>
        <end position="300"/>
    </location>
</feature>
<evidence type="ECO:0000256" key="11">
    <source>
        <dbReference type="ARBA" id="ARBA00023136"/>
    </source>
</evidence>
<dbReference type="SMR" id="A0A803MIV9"/>
<feature type="domain" description="Cyclic nucleotide-binding" evidence="14">
    <location>
        <begin position="377"/>
        <end position="475"/>
    </location>
</feature>
<dbReference type="GeneID" id="110728571"/>
<sequence length="763" mass="87372">MSFSCTKSFFNRFYTDELRIEGSSYGNVFSSDILPSLGARMNQAIKLKKHIVSPFDPRYRAWEMLLVVLVVYSAWICPFEFAFLTYKRDTIFIIDHIVNGFFAIDIVLTFFVAYLDRRSYLLIDDHKKIAVRYLSTWFIFDVCSTAPLQTFSLIFTNHNGGLGFEALNMLRLWRLRRVSSLFARLEKDIRFNYFWTRCTKLVSVTLFAVHCAGCFYYLIADRYPDPKKTWIGAVNPDFKSQSIGKRYISSIYWSIVTLTTTGYGDLHAENTIEMIFDIFYMLFNLGLTSYLIGNMTNLVVHWTSHTRTFRDTVRACSEFATRNQLPPRIQDQMLSHICLKFKTDSLKQHETLNDLPKALRSNIAQHLFFPILQKVQLFRGVSQNFFLQLVSDIEAEYFPPREDVILQNEAPTDMYILVSGSLDMVAHINGHEQVFQKILAGDIFGDIGVLCDRPQPFTVRTTELSQILRLSRTSITNSFHTHKEDGHIIMSNLYLKLKSLESLGCLMQPVVEEYLCGGWFHGPHRCKTCSTIGCEARFHESSLTNEGWKATYKVDAKEFHNPTTCSMGIQSEIQNDQPKFCSAVQDEELGAVKILVDEGADTKWGASNYSVQQGSENKYNEQTLHRKRESSDRISIEAGEIQSPGFQNNHENRECSMNYCSQAVAEMSRPSYSGVATTNLNNNIRVIIHVQSQSDRMEKQFGKLIVLPDSIEELFSIAGQKFGGCFTRITSTDNAEVEDIGVIRDGDHLFFCNNRGSKEFNAI</sequence>
<keyword evidence="7 13" id="KW-0851">Voltage-gated channel</keyword>
<feature type="transmembrane region" description="Helical" evidence="13">
    <location>
        <begin position="64"/>
        <end position="86"/>
    </location>
</feature>
<dbReference type="RefSeq" id="XP_021763902.1">
    <property type="nucleotide sequence ID" value="XM_021908210.1"/>
</dbReference>
<evidence type="ECO:0000313" key="17">
    <source>
        <dbReference type="Proteomes" id="UP000596660"/>
    </source>
</evidence>
<comment type="function">
    <text evidence="13">Potassium channel.</text>
</comment>
<name>A0A803MIV9_CHEQI</name>
<dbReference type="Pfam" id="PF00520">
    <property type="entry name" value="Ion_trans"/>
    <property type="match status" value="1"/>
</dbReference>
<dbReference type="Gene3D" id="2.60.120.10">
    <property type="entry name" value="Jelly Rolls"/>
    <property type="match status" value="1"/>
</dbReference>
<evidence type="ECO:0000313" key="16">
    <source>
        <dbReference type="EnsemblPlants" id="AUR62030205-RA:cds"/>
    </source>
</evidence>
<dbReference type="InterPro" id="IPR021789">
    <property type="entry name" value="KHA_dom"/>
</dbReference>
<evidence type="ECO:0000256" key="4">
    <source>
        <dbReference type="ARBA" id="ARBA00022538"/>
    </source>
</evidence>
<evidence type="ECO:0000259" key="14">
    <source>
        <dbReference type="PROSITE" id="PS50042"/>
    </source>
</evidence>
<keyword evidence="6 13" id="KW-0631">Potassium channel</keyword>
<gene>
    <name evidence="16" type="primary">LOC110728571</name>
</gene>
<feature type="transmembrane region" description="Helical" evidence="13">
    <location>
        <begin position="201"/>
        <end position="219"/>
    </location>
</feature>
<reference evidence="16" key="2">
    <citation type="submission" date="2021-03" db="UniProtKB">
        <authorList>
            <consortium name="EnsemblPlants"/>
        </authorList>
    </citation>
    <scope>IDENTIFICATION</scope>
</reference>
<dbReference type="Gramene" id="AUR62030205-RA">
    <property type="protein sequence ID" value="AUR62030205-RA:cds"/>
    <property type="gene ID" value="AUR62030205"/>
</dbReference>
<evidence type="ECO:0000256" key="8">
    <source>
        <dbReference type="ARBA" id="ARBA00022958"/>
    </source>
</evidence>
<keyword evidence="12 13" id="KW-0407">Ion channel</keyword>
<dbReference type="Proteomes" id="UP000596660">
    <property type="component" value="Unplaced"/>
</dbReference>
<dbReference type="InterPro" id="IPR003938">
    <property type="entry name" value="K_chnl_volt-dep_EAG/ELK/ERG"/>
</dbReference>
<evidence type="ECO:0000256" key="9">
    <source>
        <dbReference type="ARBA" id="ARBA00022989"/>
    </source>
</evidence>
<dbReference type="EnsemblPlants" id="AUR62030205-RA">
    <property type="protein sequence ID" value="AUR62030205-RA:cds"/>
    <property type="gene ID" value="AUR62030205"/>
</dbReference>
<keyword evidence="5 13" id="KW-0812">Transmembrane</keyword>
<dbReference type="Pfam" id="PF11834">
    <property type="entry name" value="KHA"/>
    <property type="match status" value="1"/>
</dbReference>